<dbReference type="EMBL" id="QYZD01000039">
    <property type="protein sequence ID" value="RJG19117.1"/>
    <property type="molecule type" value="Genomic_DNA"/>
</dbReference>
<dbReference type="InterPro" id="IPR024496">
    <property type="entry name" value="Spore_germ_GerPE"/>
</dbReference>
<dbReference type="Pfam" id="PF10970">
    <property type="entry name" value="GerPE"/>
    <property type="match status" value="1"/>
</dbReference>
<comment type="caution">
    <text evidence="1">The sequence shown here is derived from an EMBL/GenBank/DDBJ whole genome shotgun (WGS) entry which is preliminary data.</text>
</comment>
<protein>
    <submittedName>
        <fullName evidence="1">Spore germination protein GerPE</fullName>
    </submittedName>
</protein>
<dbReference type="OrthoDB" id="2599887at2"/>
<dbReference type="AlphaFoldDB" id="A0A3A3GA24"/>
<name>A0A3A3GA24_PANTH</name>
<evidence type="ECO:0000313" key="1">
    <source>
        <dbReference type="EMBL" id="RJG19117.1"/>
    </source>
</evidence>
<organism evidence="1 2">
    <name type="scientific">Paenibacillus thiaminolyticus</name>
    <name type="common">Bacillus thiaminolyticus</name>
    <dbReference type="NCBI Taxonomy" id="49283"/>
    <lineage>
        <taxon>Bacteria</taxon>
        <taxon>Bacillati</taxon>
        <taxon>Bacillota</taxon>
        <taxon>Bacilli</taxon>
        <taxon>Bacillales</taxon>
        <taxon>Paenibacillaceae</taxon>
        <taxon>Paenibacillus</taxon>
    </lineage>
</organism>
<sequence length="116" mass="12937">MRISCVQNLRVDSISYSSILLVGDAQRVTSDSKDLIIQSKDTFYIGPDRDFSEFPIFAKKIPETKVPVPLQMNVINESKLIKVKEIEAKSAGESSVIQIGSNCSIRCDSRIKTIKD</sequence>
<proteinExistence type="predicted"/>
<evidence type="ECO:0000313" key="2">
    <source>
        <dbReference type="Proteomes" id="UP000266177"/>
    </source>
</evidence>
<gene>
    <name evidence="1" type="ORF">DQX05_25975</name>
</gene>
<dbReference type="Proteomes" id="UP000266177">
    <property type="component" value="Unassembled WGS sequence"/>
</dbReference>
<accession>A0A3A3GA24</accession>
<reference evidence="1 2" key="1">
    <citation type="submission" date="2018-09" db="EMBL/GenBank/DDBJ databases">
        <title>Paenibacillus SK2017-BO5.</title>
        <authorList>
            <person name="Piskunova J.V."/>
            <person name="Dubiley S.A."/>
            <person name="Severinov K.V."/>
        </authorList>
    </citation>
    <scope>NUCLEOTIDE SEQUENCE [LARGE SCALE GENOMIC DNA]</scope>
    <source>
        <strain evidence="1 2">BO5</strain>
    </source>
</reference>